<proteinExistence type="predicted"/>
<dbReference type="AlphaFoldDB" id="A0AAD2A076"/>
<dbReference type="Proteomes" id="UP000834106">
    <property type="component" value="Chromosome 15"/>
</dbReference>
<protein>
    <submittedName>
        <fullName evidence="1">Uncharacterized protein</fullName>
    </submittedName>
</protein>
<evidence type="ECO:0000313" key="2">
    <source>
        <dbReference type="Proteomes" id="UP000834106"/>
    </source>
</evidence>
<reference evidence="1" key="1">
    <citation type="submission" date="2023-05" db="EMBL/GenBank/DDBJ databases">
        <authorList>
            <person name="Huff M."/>
        </authorList>
    </citation>
    <scope>NUCLEOTIDE SEQUENCE</scope>
</reference>
<gene>
    <name evidence="1" type="ORF">FPE_LOCUS24901</name>
</gene>
<organism evidence="1 2">
    <name type="scientific">Fraxinus pennsylvanica</name>
    <dbReference type="NCBI Taxonomy" id="56036"/>
    <lineage>
        <taxon>Eukaryota</taxon>
        <taxon>Viridiplantae</taxon>
        <taxon>Streptophyta</taxon>
        <taxon>Embryophyta</taxon>
        <taxon>Tracheophyta</taxon>
        <taxon>Spermatophyta</taxon>
        <taxon>Magnoliopsida</taxon>
        <taxon>eudicotyledons</taxon>
        <taxon>Gunneridae</taxon>
        <taxon>Pentapetalae</taxon>
        <taxon>asterids</taxon>
        <taxon>lamiids</taxon>
        <taxon>Lamiales</taxon>
        <taxon>Oleaceae</taxon>
        <taxon>Oleeae</taxon>
        <taxon>Fraxinus</taxon>
    </lineage>
</organism>
<name>A0AAD2A076_9LAMI</name>
<dbReference type="EMBL" id="OU503050">
    <property type="protein sequence ID" value="CAI9777471.1"/>
    <property type="molecule type" value="Genomic_DNA"/>
</dbReference>
<sequence length="120" mass="13436">MFVDVYSKIEGSKATTKLTAEVLRSFISQKRLPRTNQASALIDAVNVVGEKLIDANPVGQLENLFEICQIYAGGTIGKNHILTVLSWKSARLRLGPISQHSELRQFSYVWRVLDANRSFT</sequence>
<accession>A0AAD2A076</accession>
<keyword evidence="2" id="KW-1185">Reference proteome</keyword>
<evidence type="ECO:0000313" key="1">
    <source>
        <dbReference type="EMBL" id="CAI9777471.1"/>
    </source>
</evidence>